<dbReference type="GO" id="GO:0004016">
    <property type="term" value="F:adenylate cyclase activity"/>
    <property type="evidence" value="ECO:0007669"/>
    <property type="project" value="TreeGrafter"/>
</dbReference>
<dbReference type="Gene3D" id="3.40.50.300">
    <property type="entry name" value="P-loop containing nucleotide triphosphate hydrolases"/>
    <property type="match status" value="1"/>
</dbReference>
<dbReference type="GO" id="GO:0005524">
    <property type="term" value="F:ATP binding"/>
    <property type="evidence" value="ECO:0007669"/>
    <property type="project" value="UniProtKB-KW"/>
</dbReference>
<dbReference type="SUPFAM" id="SSF52540">
    <property type="entry name" value="P-loop containing nucleoside triphosphate hydrolases"/>
    <property type="match status" value="1"/>
</dbReference>
<dbReference type="Proteomes" id="UP000281261">
    <property type="component" value="Unassembled WGS sequence"/>
</dbReference>
<comment type="caution">
    <text evidence="6">The sequence shown here is derived from an EMBL/GenBank/DDBJ whole genome shotgun (WGS) entry which is preliminary data.</text>
</comment>
<keyword evidence="1" id="KW-0547">Nucleotide-binding</keyword>
<dbReference type="SUPFAM" id="SSF55073">
    <property type="entry name" value="Nucleotide cyclase"/>
    <property type="match status" value="2"/>
</dbReference>
<dbReference type="PROSITE" id="PS50005">
    <property type="entry name" value="TPR"/>
    <property type="match status" value="1"/>
</dbReference>
<keyword evidence="2" id="KW-0067">ATP-binding</keyword>
<dbReference type="SMART" id="SM00028">
    <property type="entry name" value="TPR"/>
    <property type="match status" value="4"/>
</dbReference>
<accession>A0A420ZCZ1</accession>
<evidence type="ECO:0000313" key="7">
    <source>
        <dbReference type="Proteomes" id="UP000281261"/>
    </source>
</evidence>
<feature type="repeat" description="TPR" evidence="3">
    <location>
        <begin position="1187"/>
        <end position="1220"/>
    </location>
</feature>
<dbReference type="GO" id="GO:0005737">
    <property type="term" value="C:cytoplasm"/>
    <property type="evidence" value="ECO:0007669"/>
    <property type="project" value="TreeGrafter"/>
</dbReference>
<evidence type="ECO:0000259" key="5">
    <source>
        <dbReference type="Pfam" id="PF13191"/>
    </source>
</evidence>
<gene>
    <name evidence="6" type="ORF">DRH29_01990</name>
</gene>
<dbReference type="InterPro" id="IPR041664">
    <property type="entry name" value="AAA_16"/>
</dbReference>
<dbReference type="EMBL" id="QMNG01000004">
    <property type="protein sequence ID" value="RLC37475.1"/>
    <property type="molecule type" value="Genomic_DNA"/>
</dbReference>
<dbReference type="InterPro" id="IPR027417">
    <property type="entry name" value="P-loop_NTPase"/>
</dbReference>
<feature type="region of interest" description="Disordered" evidence="4">
    <location>
        <begin position="1"/>
        <end position="35"/>
    </location>
</feature>
<evidence type="ECO:0000256" key="3">
    <source>
        <dbReference type="PROSITE-ProRule" id="PRU00339"/>
    </source>
</evidence>
<organism evidence="6 7">
    <name type="scientific">candidate division Kazan bacterium</name>
    <dbReference type="NCBI Taxonomy" id="2202143"/>
    <lineage>
        <taxon>Bacteria</taxon>
        <taxon>Bacteria division Kazan-3B-28</taxon>
    </lineage>
</organism>
<sequence length="1393" mass="159018">MIDKNMGEQVEGEDLTSVEDEKESTPSIPERPIGDKIELVETVEDSDRQLFDKEYKGISRERIYDDERFWNDPKYLSMLNKAVFQSIVSYELYEKRKIKKKDIAIIDIDIPDSTVGLEVALEKFEREDITRTPDIKAVEDHIPLLLTVHDSVVDVFYQCGVKGDKFFGDGARGLCEGGVDQAVATANLLKESLSQYGLDVRVGIDVGDVTIIGCGNEKTKKAFLMGDTVKNAEAIQKHARVGDIAMSLEAQKKKRGQAETDLLEWTKYREILIAPDEIRREIKAREAFLPASRVRELRYQYLSGEELSPSVIEVCTLVIDLPDIEDRPFDEANRIITEIFEIITNSGGEIDKTDGRKIMANFLAGRSDFDGVQAGIRLVEILKGLNVPFNIAAARSNALSVVMGGDRTVIGRVANLAYREVVDSPAGVLTIDEDLMRRVETQIKKGESIGVSEYKGIGRRERFVVSELKGWYELARAERLLFRQDELDELSKECGLVEQSGGRCLAIAGRQGFGKSALVAEFLAMKKREGYSTYFGRAEEYTSKQQFAVWRDLFKRIFNLEEMSTEERTEMILGKFPHLSESLALLDPILGTKFERTTLVKSLETRPKDMREMQAEIVVELLSTLSRNSSNAAVVLLEDMQFFDEDSQSLLIEVLYKIKDSNSLLIVTTRPHDLEGTLNLPPEEFGKLENVGKMEIGSVLPVFDDEKWERVKEDWWTAANLCVPLDRTDFEQDGDFFKRMFRKIYEETEGNFRALQTYLRSWTVYGVQKGYFEAKDKVVDGKLQTVYSLVRDKDGNPMRISDENFKKLGDVSGIETRRFHNLELPKVKNILLSASVIGSSFSIDELLYVSGGLNEEEVIGLLGEAERRGFIRHIGGDMYAFANNEISTAIYRTRSEELDPTLQYQHRLLGQYYHTKNPDDLHKIAFHLRHSDDYLAALEVLDKLVRQSKNSFSWETMLNSVNHSSKIFAKIKGGGGEWRAIPPWSNEQFVQSEPQSKLEKDKLISGEINRLLIASITLRRFRRGDIMEPVDLALDEFKNLENKDRELPTKELITWCRILICKACNYDLLKQIDKADEIFEQLFNITNYKFCLGDDSPDATNSALHKMMSDFLYFYGLHLSKKGQYESAIGELEKALEFSTDPIQEARIRNGIGVENMRIGELERAKQEFKTLISLAGQNRDLKKNLNIYWMNLGEVYERFGEFELAMDCFDKSIEAADKVQNVTSRLGTRANQGFVRKFQGRFKDALHIYQEVIQQAGRRGIGELTSLCKSESVFCYFEIGDYTEARRAINKLQGTEFQGRGLTLTAIEKLLLGENDTDLLEDIFLRGSKKMLQAKIDQLHIAFDNYYFGKKLLHLGHRDLGKQHLLQAREYYQRKQVPMLISEIEALLEELV</sequence>
<dbReference type="Gene3D" id="1.25.40.10">
    <property type="entry name" value="Tetratricopeptide repeat domain"/>
    <property type="match status" value="1"/>
</dbReference>
<dbReference type="InterPro" id="IPR019734">
    <property type="entry name" value="TPR_rpt"/>
</dbReference>
<evidence type="ECO:0000256" key="4">
    <source>
        <dbReference type="SAM" id="MobiDB-lite"/>
    </source>
</evidence>
<dbReference type="Pfam" id="PF13181">
    <property type="entry name" value="TPR_8"/>
    <property type="match status" value="1"/>
</dbReference>
<feature type="domain" description="Orc1-like AAA ATPase" evidence="5">
    <location>
        <begin position="480"/>
        <end position="667"/>
    </location>
</feature>
<dbReference type="InterPro" id="IPR011990">
    <property type="entry name" value="TPR-like_helical_dom_sf"/>
</dbReference>
<name>A0A420ZCZ1_UNCK3</name>
<dbReference type="PANTHER" id="PTHR16305:SF28">
    <property type="entry name" value="GUANYLATE CYCLASE DOMAIN-CONTAINING PROTEIN"/>
    <property type="match status" value="1"/>
</dbReference>
<keyword evidence="3" id="KW-0802">TPR repeat</keyword>
<dbReference type="InterPro" id="IPR029787">
    <property type="entry name" value="Nucleotide_cyclase"/>
</dbReference>
<evidence type="ECO:0000256" key="2">
    <source>
        <dbReference type="ARBA" id="ARBA00022840"/>
    </source>
</evidence>
<proteinExistence type="predicted"/>
<feature type="compositionally biased region" description="Acidic residues" evidence="4">
    <location>
        <begin position="10"/>
        <end position="22"/>
    </location>
</feature>
<reference evidence="6 7" key="1">
    <citation type="submission" date="2018-06" db="EMBL/GenBank/DDBJ databases">
        <title>Extensive metabolic versatility and redundancy in microbially diverse, dynamic hydrothermal sediments.</title>
        <authorList>
            <person name="Dombrowski N."/>
            <person name="Teske A."/>
            <person name="Baker B.J."/>
        </authorList>
    </citation>
    <scope>NUCLEOTIDE SEQUENCE [LARGE SCALE GENOMIC DNA]</scope>
    <source>
        <strain evidence="6">B79_G16</strain>
    </source>
</reference>
<evidence type="ECO:0000256" key="1">
    <source>
        <dbReference type="ARBA" id="ARBA00022741"/>
    </source>
</evidence>
<protein>
    <recommendedName>
        <fullName evidence="5">Orc1-like AAA ATPase domain-containing protein</fullName>
    </recommendedName>
</protein>
<dbReference type="SUPFAM" id="SSF48452">
    <property type="entry name" value="TPR-like"/>
    <property type="match status" value="2"/>
</dbReference>
<dbReference type="PANTHER" id="PTHR16305">
    <property type="entry name" value="TESTICULAR SOLUBLE ADENYLYL CYCLASE"/>
    <property type="match status" value="1"/>
</dbReference>
<evidence type="ECO:0000313" key="6">
    <source>
        <dbReference type="EMBL" id="RLC37475.1"/>
    </source>
</evidence>
<dbReference type="Gene3D" id="3.30.70.1230">
    <property type="entry name" value="Nucleotide cyclase"/>
    <property type="match status" value="2"/>
</dbReference>
<dbReference type="Pfam" id="PF13191">
    <property type="entry name" value="AAA_16"/>
    <property type="match status" value="1"/>
</dbReference>